<dbReference type="Proteomes" id="UP001151760">
    <property type="component" value="Unassembled WGS sequence"/>
</dbReference>
<comment type="caution">
    <text evidence="1">The sequence shown here is derived from an EMBL/GenBank/DDBJ whole genome shotgun (WGS) entry which is preliminary data.</text>
</comment>
<proteinExistence type="predicted"/>
<evidence type="ECO:0000313" key="1">
    <source>
        <dbReference type="EMBL" id="GJT70584.1"/>
    </source>
</evidence>
<reference evidence="1" key="2">
    <citation type="submission" date="2022-01" db="EMBL/GenBank/DDBJ databases">
        <authorList>
            <person name="Yamashiro T."/>
            <person name="Shiraishi A."/>
            <person name="Satake H."/>
            <person name="Nakayama K."/>
        </authorList>
    </citation>
    <scope>NUCLEOTIDE SEQUENCE</scope>
</reference>
<evidence type="ECO:0000313" key="2">
    <source>
        <dbReference type="Proteomes" id="UP001151760"/>
    </source>
</evidence>
<accession>A0ABQ5G4S3</accession>
<gene>
    <name evidence="1" type="ORF">Tco_1029870</name>
</gene>
<reference evidence="1" key="1">
    <citation type="journal article" date="2022" name="Int. J. Mol. Sci.">
        <title>Draft Genome of Tanacetum Coccineum: Genomic Comparison of Closely Related Tanacetum-Family Plants.</title>
        <authorList>
            <person name="Yamashiro T."/>
            <person name="Shiraishi A."/>
            <person name="Nakayama K."/>
            <person name="Satake H."/>
        </authorList>
    </citation>
    <scope>NUCLEOTIDE SEQUENCE</scope>
</reference>
<keyword evidence="2" id="KW-1185">Reference proteome</keyword>
<sequence length="287" mass="31764">MLYSSCSGIGYSDAGSAVPDTAGGPSCYYWYCFYCSHFQAAMDSDCFNLKLGMSHNLQFLTIFFPSPVSTDLNQLDVLFGTHTRRLNHFESALLPPRSSCNIVGCEVIPLCGMRQLKDNRRALELFLSERSSTACRRVGSSTLRRRMNRYFSSEPSCGGWFGSLEDVNSVVQSLHSDDVVRFLETQDEWVVSMLDSYWKLLLRDVAASFDSAVHRVHAVSFDAAVASIVSAACCADCGEDCWGTKLQTDLSVVFCMIGIKSVPAVVQVDVMLIMFLLVHCSVPADRD</sequence>
<dbReference type="EMBL" id="BQNB010018090">
    <property type="protein sequence ID" value="GJT70584.1"/>
    <property type="molecule type" value="Genomic_DNA"/>
</dbReference>
<protein>
    <submittedName>
        <fullName evidence="1">Uncharacterized protein</fullName>
    </submittedName>
</protein>
<name>A0ABQ5G4S3_9ASTR</name>
<organism evidence="1 2">
    <name type="scientific">Tanacetum coccineum</name>
    <dbReference type="NCBI Taxonomy" id="301880"/>
    <lineage>
        <taxon>Eukaryota</taxon>
        <taxon>Viridiplantae</taxon>
        <taxon>Streptophyta</taxon>
        <taxon>Embryophyta</taxon>
        <taxon>Tracheophyta</taxon>
        <taxon>Spermatophyta</taxon>
        <taxon>Magnoliopsida</taxon>
        <taxon>eudicotyledons</taxon>
        <taxon>Gunneridae</taxon>
        <taxon>Pentapetalae</taxon>
        <taxon>asterids</taxon>
        <taxon>campanulids</taxon>
        <taxon>Asterales</taxon>
        <taxon>Asteraceae</taxon>
        <taxon>Asteroideae</taxon>
        <taxon>Anthemideae</taxon>
        <taxon>Anthemidinae</taxon>
        <taxon>Tanacetum</taxon>
    </lineage>
</organism>